<dbReference type="GO" id="GO:0005615">
    <property type="term" value="C:extracellular space"/>
    <property type="evidence" value="ECO:0007669"/>
    <property type="project" value="TreeGrafter"/>
</dbReference>
<dbReference type="GO" id="GO:0008270">
    <property type="term" value="F:zinc ion binding"/>
    <property type="evidence" value="ECO:0007669"/>
    <property type="project" value="InterPro"/>
</dbReference>
<dbReference type="GO" id="GO:0042277">
    <property type="term" value="F:peptide binding"/>
    <property type="evidence" value="ECO:0007669"/>
    <property type="project" value="TreeGrafter"/>
</dbReference>
<dbReference type="InterPro" id="IPR042097">
    <property type="entry name" value="Aminopeptidase_N-like_N_sf"/>
</dbReference>
<keyword evidence="6" id="KW-1185">Reference proteome</keyword>
<dbReference type="GO" id="GO:0070006">
    <property type="term" value="F:metalloaminopeptidase activity"/>
    <property type="evidence" value="ECO:0007669"/>
    <property type="project" value="TreeGrafter"/>
</dbReference>
<protein>
    <submittedName>
        <fullName evidence="5">Aminopeptidase</fullName>
    </submittedName>
</protein>
<keyword evidence="5" id="KW-0645">Protease</keyword>
<dbReference type="GO" id="GO:0005737">
    <property type="term" value="C:cytoplasm"/>
    <property type="evidence" value="ECO:0007669"/>
    <property type="project" value="TreeGrafter"/>
</dbReference>
<comment type="caution">
    <text evidence="5">The sequence shown here is derived from an EMBL/GenBank/DDBJ whole genome shotgun (WGS) entry which is preliminary data.</text>
</comment>
<dbReference type="GO" id="GO:0016020">
    <property type="term" value="C:membrane"/>
    <property type="evidence" value="ECO:0007669"/>
    <property type="project" value="TreeGrafter"/>
</dbReference>
<feature type="compositionally biased region" description="Low complexity" evidence="1">
    <location>
        <begin position="151"/>
        <end position="162"/>
    </location>
</feature>
<evidence type="ECO:0000259" key="3">
    <source>
        <dbReference type="Pfam" id="PF01433"/>
    </source>
</evidence>
<dbReference type="SUPFAM" id="SSF63737">
    <property type="entry name" value="Leukotriene A4 hydrolase N-terminal domain"/>
    <property type="match status" value="1"/>
</dbReference>
<dbReference type="InterPro" id="IPR050344">
    <property type="entry name" value="Peptidase_M1_aminopeptidases"/>
</dbReference>
<dbReference type="GO" id="GO:0043171">
    <property type="term" value="P:peptide catabolic process"/>
    <property type="evidence" value="ECO:0007669"/>
    <property type="project" value="TreeGrafter"/>
</dbReference>
<dbReference type="InterPro" id="IPR014782">
    <property type="entry name" value="Peptidase_M1_dom"/>
</dbReference>
<dbReference type="Gene3D" id="1.10.390.10">
    <property type="entry name" value="Neutral Protease Domain 2"/>
    <property type="match status" value="1"/>
</dbReference>
<keyword evidence="5" id="KW-0378">Hydrolase</keyword>
<evidence type="ECO:0000313" key="6">
    <source>
        <dbReference type="Proteomes" id="UP000015354"/>
    </source>
</evidence>
<dbReference type="EMBL" id="ATMH01007253">
    <property type="protein sequence ID" value="EPY24291.1"/>
    <property type="molecule type" value="Genomic_DNA"/>
</dbReference>
<evidence type="ECO:0000313" key="5">
    <source>
        <dbReference type="EMBL" id="EPY24291.1"/>
    </source>
</evidence>
<dbReference type="SUPFAM" id="SSF55486">
    <property type="entry name" value="Metalloproteases ('zincins'), catalytic domain"/>
    <property type="match status" value="1"/>
</dbReference>
<dbReference type="InterPro" id="IPR045357">
    <property type="entry name" value="Aminopeptidase_N-like_N"/>
</dbReference>
<dbReference type="GO" id="GO:0006508">
    <property type="term" value="P:proteolysis"/>
    <property type="evidence" value="ECO:0007669"/>
    <property type="project" value="TreeGrafter"/>
</dbReference>
<dbReference type="AlphaFoldDB" id="S9VB86"/>
<keyword evidence="2" id="KW-0732">Signal</keyword>
<dbReference type="Pfam" id="PF17900">
    <property type="entry name" value="Peptidase_M1_N"/>
    <property type="match status" value="1"/>
</dbReference>
<dbReference type="PANTHER" id="PTHR11533:SF299">
    <property type="entry name" value="AMINOPEPTIDASE"/>
    <property type="match status" value="1"/>
</dbReference>
<sequence length="556" mass="59466">MASTQWTPVSCSVTLNFLSAAAVAPLQPYAGTSSIRYQKQIFPDAEDTDAAADEESAHFDRTRRRAAETGALHFHAYTERHALLPPRAVPLALDGVKVVAVPSGKALAVLSVKETEAEAKHPSAPRAGDKPRGAKAERKKSGKQGAAATEGPSDAGGAPGAATTQAVGSKFVHFEHEGELAVGAEVELRISFRGTVQEADVGGIYCRALRDGDTHAAVLLTHFEVHLARTAFPCPDHPRYRLLWELRGVQLPAAFHTVWSNGSLVDARRHAEAATYQFGRVGPLPAYVVAFAAFSGPPVAEVEAAVTARGCAGAPALTLRVAAAATSQVPRETLVYIQRVAREAVTYVEDYFQSPLPLLGSSELAVLCVPTMPYISGMEHHGCIFLNEDIYRTPSGKGAAKRNAEAQKVAQTELIIHEIIHHWIGNALGLPFAIKEGICLLLEQCLGDVLLGKPMRKIAPPAGAAVAHKTEEGKEFTGHSYQLALASLQGLIGTVGFATFRARVRGLLSTHLHPVLQEVEEEGGMEVLRLRGTYVRMPYLSTEAFLSLLAADGKEE</sequence>
<feature type="domain" description="Aminopeptidase N-like N-terminal" evidence="4">
    <location>
        <begin position="176"/>
        <end position="287"/>
    </location>
</feature>
<dbReference type="Gene3D" id="2.60.40.1730">
    <property type="entry name" value="tricorn interacting facor f3 domain"/>
    <property type="match status" value="1"/>
</dbReference>
<dbReference type="InterPro" id="IPR027268">
    <property type="entry name" value="Peptidase_M4/M1_CTD_sf"/>
</dbReference>
<dbReference type="PANTHER" id="PTHR11533">
    <property type="entry name" value="PROTEASE M1 ZINC METALLOPROTEASE"/>
    <property type="match status" value="1"/>
</dbReference>
<evidence type="ECO:0000256" key="1">
    <source>
        <dbReference type="SAM" id="MobiDB-lite"/>
    </source>
</evidence>
<dbReference type="Proteomes" id="UP000015354">
    <property type="component" value="Unassembled WGS sequence"/>
</dbReference>
<evidence type="ECO:0000256" key="2">
    <source>
        <dbReference type="SAM" id="SignalP"/>
    </source>
</evidence>
<organism evidence="5 6">
    <name type="scientific">Strigomonas culicis</name>
    <dbReference type="NCBI Taxonomy" id="28005"/>
    <lineage>
        <taxon>Eukaryota</taxon>
        <taxon>Discoba</taxon>
        <taxon>Euglenozoa</taxon>
        <taxon>Kinetoplastea</taxon>
        <taxon>Metakinetoplastina</taxon>
        <taxon>Trypanosomatida</taxon>
        <taxon>Trypanosomatidae</taxon>
        <taxon>Strigomonadinae</taxon>
        <taxon>Strigomonas</taxon>
    </lineage>
</organism>
<feature type="chain" id="PRO_5004558506" evidence="2">
    <location>
        <begin position="23"/>
        <end position="556"/>
    </location>
</feature>
<gene>
    <name evidence="5" type="ORF">STCU_07253</name>
</gene>
<dbReference type="OrthoDB" id="263805at2759"/>
<feature type="compositionally biased region" description="Basic and acidic residues" evidence="1">
    <location>
        <begin position="114"/>
        <end position="136"/>
    </location>
</feature>
<reference evidence="5 6" key="1">
    <citation type="journal article" date="2013" name="PLoS ONE">
        <title>Predicting the Proteins of Angomonas deanei, Strigomonas culicis and Their Respective Endosymbionts Reveals New Aspects of the Trypanosomatidae Family.</title>
        <authorList>
            <person name="Motta M.C."/>
            <person name="Martins A.C."/>
            <person name="de Souza S.S."/>
            <person name="Catta-Preta C.M."/>
            <person name="Silva R."/>
            <person name="Klein C.C."/>
            <person name="de Almeida L.G."/>
            <person name="de Lima Cunha O."/>
            <person name="Ciapina L.P."/>
            <person name="Brocchi M."/>
            <person name="Colabardini A.C."/>
            <person name="de Araujo Lima B."/>
            <person name="Machado C.R."/>
            <person name="de Almeida Soares C.M."/>
            <person name="Probst C.M."/>
            <person name="de Menezes C.B."/>
            <person name="Thompson C.E."/>
            <person name="Bartholomeu D.C."/>
            <person name="Gradia D.F."/>
            <person name="Pavoni D.P."/>
            <person name="Grisard E.C."/>
            <person name="Fantinatti-Garboggini F."/>
            <person name="Marchini F.K."/>
            <person name="Rodrigues-Luiz G.F."/>
            <person name="Wagner G."/>
            <person name="Goldman G.H."/>
            <person name="Fietto J.L."/>
            <person name="Elias M.C."/>
            <person name="Goldman M.H."/>
            <person name="Sagot M.F."/>
            <person name="Pereira M."/>
            <person name="Stoco P.H."/>
            <person name="de Mendonca-Neto R.P."/>
            <person name="Teixeira S.M."/>
            <person name="Maciel T.E."/>
            <person name="de Oliveira Mendes T.A."/>
            <person name="Urmenyi T.P."/>
            <person name="de Souza W."/>
            <person name="Schenkman S."/>
            <person name="de Vasconcelos A.T."/>
        </authorList>
    </citation>
    <scope>NUCLEOTIDE SEQUENCE [LARGE SCALE GENOMIC DNA]</scope>
</reference>
<feature type="region of interest" description="Disordered" evidence="1">
    <location>
        <begin position="114"/>
        <end position="162"/>
    </location>
</feature>
<proteinExistence type="predicted"/>
<feature type="signal peptide" evidence="2">
    <location>
        <begin position="1"/>
        <end position="22"/>
    </location>
</feature>
<evidence type="ECO:0000259" key="4">
    <source>
        <dbReference type="Pfam" id="PF17900"/>
    </source>
</evidence>
<name>S9VB86_9TRYP</name>
<feature type="domain" description="Peptidase M1 membrane alanine aminopeptidase" evidence="3">
    <location>
        <begin position="341"/>
        <end position="428"/>
    </location>
</feature>
<dbReference type="Pfam" id="PF01433">
    <property type="entry name" value="Peptidase_M1"/>
    <property type="match status" value="1"/>
</dbReference>
<accession>S9VB86</accession>
<keyword evidence="5" id="KW-0031">Aminopeptidase</keyword>